<dbReference type="InterPro" id="IPR050904">
    <property type="entry name" value="Adhesion/Biosynth-related"/>
</dbReference>
<dbReference type="Proteomes" id="UP000187283">
    <property type="component" value="Unassembled WGS sequence"/>
</dbReference>
<proteinExistence type="predicted"/>
<evidence type="ECO:0000313" key="4">
    <source>
        <dbReference type="Proteomes" id="UP000187283"/>
    </source>
</evidence>
<evidence type="ECO:0000313" key="3">
    <source>
        <dbReference type="EMBL" id="OMJ19211.1"/>
    </source>
</evidence>
<keyword evidence="4" id="KW-1185">Reference proteome</keyword>
<dbReference type="STRING" id="133412.A0A1R1XX19"/>
<name>A0A1R1XX19_9FUNG</name>
<dbReference type="Gene3D" id="2.30.180.10">
    <property type="entry name" value="FAS1 domain"/>
    <property type="match status" value="2"/>
</dbReference>
<dbReference type="GO" id="GO:0005615">
    <property type="term" value="C:extracellular space"/>
    <property type="evidence" value="ECO:0007669"/>
    <property type="project" value="TreeGrafter"/>
</dbReference>
<dbReference type="PROSITE" id="PS50213">
    <property type="entry name" value="FAS1"/>
    <property type="match status" value="2"/>
</dbReference>
<dbReference type="SMART" id="SM00554">
    <property type="entry name" value="FAS1"/>
    <property type="match status" value="2"/>
</dbReference>
<dbReference type="PANTHER" id="PTHR10900:SF77">
    <property type="entry name" value="FI19380P1"/>
    <property type="match status" value="1"/>
</dbReference>
<keyword evidence="1" id="KW-0732">Signal</keyword>
<feature type="domain" description="FAS1" evidence="2">
    <location>
        <begin position="24"/>
        <end position="171"/>
    </location>
</feature>
<dbReference type="PANTHER" id="PTHR10900">
    <property type="entry name" value="PERIOSTIN-RELATED"/>
    <property type="match status" value="1"/>
</dbReference>
<organism evidence="3 4">
    <name type="scientific">Smittium culicis</name>
    <dbReference type="NCBI Taxonomy" id="133412"/>
    <lineage>
        <taxon>Eukaryota</taxon>
        <taxon>Fungi</taxon>
        <taxon>Fungi incertae sedis</taxon>
        <taxon>Zoopagomycota</taxon>
        <taxon>Kickxellomycotina</taxon>
        <taxon>Harpellomycetes</taxon>
        <taxon>Harpellales</taxon>
        <taxon>Legeriomycetaceae</taxon>
        <taxon>Smittium</taxon>
    </lineage>
</organism>
<dbReference type="AlphaFoldDB" id="A0A1R1XX19"/>
<dbReference type="SUPFAM" id="SSF82153">
    <property type="entry name" value="FAS1 domain"/>
    <property type="match status" value="2"/>
</dbReference>
<dbReference type="OrthoDB" id="286301at2759"/>
<feature type="domain" description="FAS1" evidence="2">
    <location>
        <begin position="174"/>
        <end position="304"/>
    </location>
</feature>
<dbReference type="Pfam" id="PF02469">
    <property type="entry name" value="Fasciclin"/>
    <property type="match status" value="2"/>
</dbReference>
<evidence type="ECO:0000259" key="2">
    <source>
        <dbReference type="PROSITE" id="PS50213"/>
    </source>
</evidence>
<reference evidence="3 4" key="1">
    <citation type="submission" date="2017-01" db="EMBL/GenBank/DDBJ databases">
        <authorList>
            <person name="Mah S.A."/>
            <person name="Swanson W.J."/>
            <person name="Moy G.W."/>
            <person name="Vacquier V.D."/>
        </authorList>
    </citation>
    <scope>NUCLEOTIDE SEQUENCE [LARGE SCALE GENOMIC DNA]</scope>
    <source>
        <strain evidence="3 4">GSMNP</strain>
    </source>
</reference>
<dbReference type="InterPro" id="IPR000782">
    <property type="entry name" value="FAS1_domain"/>
</dbReference>
<accession>A0A1R1XX19</accession>
<comment type="caution">
    <text evidence="3">The sequence shown here is derived from an EMBL/GenBank/DDBJ whole genome shotgun (WGS) entry which is preliminary data.</text>
</comment>
<feature type="signal peptide" evidence="1">
    <location>
        <begin position="1"/>
        <end position="22"/>
    </location>
</feature>
<gene>
    <name evidence="3" type="ORF">AYI70_g4862</name>
</gene>
<sequence>MMFFTKSKIAAVALCAISYASAQSGTVVESLKAQANMTIITSIVEKAFAASGGIPTSPITIFAPTDAALLAAGADKLSEDVVNAIVSYHILGLTVKSTDAKADVAFFDTLLTSKDYVNLPNGAAQKLGVYLSNGAVRLNDGSFDPITSPVNIVKADIASTNATVHIIDKVLKVPGKLSEALAGSPRLALIGKLLDQANLTSTLDDAAGITLFAPFESAIQAVLKTNIDPSIENLTPIFLNHAIVGSAVYSSLITGPVSVDSALKGSKLNANRNSSNQVTINDNIVQVANLLTRNGVIHGIDAVLVPEASVYTPKTLPKKPKCAKYTN</sequence>
<dbReference type="InterPro" id="IPR036378">
    <property type="entry name" value="FAS1_dom_sf"/>
</dbReference>
<dbReference type="EMBL" id="LSSN01001552">
    <property type="protein sequence ID" value="OMJ19211.1"/>
    <property type="molecule type" value="Genomic_DNA"/>
</dbReference>
<protein>
    <submittedName>
        <fullName evidence="3">Stabilin-2</fullName>
    </submittedName>
</protein>
<evidence type="ECO:0000256" key="1">
    <source>
        <dbReference type="SAM" id="SignalP"/>
    </source>
</evidence>
<feature type="chain" id="PRO_5013113917" evidence="1">
    <location>
        <begin position="23"/>
        <end position="327"/>
    </location>
</feature>